<dbReference type="Proteomes" id="UP000620147">
    <property type="component" value="Unassembled WGS sequence"/>
</dbReference>
<evidence type="ECO:0000256" key="1">
    <source>
        <dbReference type="SAM" id="Phobius"/>
    </source>
</evidence>
<feature type="transmembrane region" description="Helical" evidence="1">
    <location>
        <begin position="60"/>
        <end position="83"/>
    </location>
</feature>
<dbReference type="InterPro" id="IPR010540">
    <property type="entry name" value="CmpB_TMEM229"/>
</dbReference>
<gene>
    <name evidence="2" type="ORF">BUFA31_02350</name>
</gene>
<protein>
    <recommendedName>
        <fullName evidence="4">ABC transporter permease</fullName>
    </recommendedName>
</protein>
<organism evidence="2 3">
    <name type="scientific">Butyricicoccus faecihominis</name>
    <dbReference type="NCBI Taxonomy" id="1712515"/>
    <lineage>
        <taxon>Bacteria</taxon>
        <taxon>Bacillati</taxon>
        <taxon>Bacillota</taxon>
        <taxon>Clostridia</taxon>
        <taxon>Eubacteriales</taxon>
        <taxon>Butyricicoccaceae</taxon>
        <taxon>Butyricicoccus</taxon>
    </lineage>
</organism>
<evidence type="ECO:0000313" key="3">
    <source>
        <dbReference type="Proteomes" id="UP000620147"/>
    </source>
</evidence>
<feature type="transmembrane region" description="Helical" evidence="1">
    <location>
        <begin position="28"/>
        <end position="48"/>
    </location>
</feature>
<reference evidence="2 3" key="1">
    <citation type="submission" date="2020-06" db="EMBL/GenBank/DDBJ databases">
        <title>Characterization of fructooligosaccharide metabolism and fructooligosaccharide-degrading enzymes in human commensal butyrate producers.</title>
        <authorList>
            <person name="Tanno H."/>
            <person name="Fujii T."/>
            <person name="Hirano K."/>
            <person name="Maeno S."/>
            <person name="Tonozuka T."/>
            <person name="Sakamoto M."/>
            <person name="Ohkuma M."/>
            <person name="Tochio T."/>
            <person name="Endo A."/>
        </authorList>
    </citation>
    <scope>NUCLEOTIDE SEQUENCE [LARGE SCALE GENOMIC DNA]</scope>
    <source>
        <strain evidence="2 3">JCM 31056</strain>
    </source>
</reference>
<dbReference type="RefSeq" id="WP_118760539.1">
    <property type="nucleotide sequence ID" value="NZ_BLYJ01000002.1"/>
</dbReference>
<dbReference type="Pfam" id="PF06541">
    <property type="entry name" value="ABC_trans_CmpB"/>
    <property type="match status" value="1"/>
</dbReference>
<feature type="transmembrane region" description="Helical" evidence="1">
    <location>
        <begin position="95"/>
        <end position="116"/>
    </location>
</feature>
<keyword evidence="3" id="KW-1185">Reference proteome</keyword>
<evidence type="ECO:0000313" key="2">
    <source>
        <dbReference type="EMBL" id="GFO87071.1"/>
    </source>
</evidence>
<keyword evidence="1" id="KW-0812">Transmembrane</keyword>
<keyword evidence="1" id="KW-1133">Transmembrane helix</keyword>
<evidence type="ECO:0008006" key="4">
    <source>
        <dbReference type="Google" id="ProtNLM"/>
    </source>
</evidence>
<comment type="caution">
    <text evidence="2">The sequence shown here is derived from an EMBL/GenBank/DDBJ whole genome shotgun (WGS) entry which is preliminary data.</text>
</comment>
<sequence>MKRILTIWATLGAAYVVFETLFRGYSHPSMFVVGGLCGVLVGTINQAPRFYRAPVIVQSVIGAVIVLAVEFVSGCVLNLWLGLGVWDYSNQPGNVLGQICPAFGLLWFFIMPLAIWAEDTTRYLIWAYDCAVYHSQEAPPTIAPYSLKSVYGDFICGR</sequence>
<accession>A0ABQ1DWF9</accession>
<dbReference type="EMBL" id="BLYJ01000002">
    <property type="protein sequence ID" value="GFO87071.1"/>
    <property type="molecule type" value="Genomic_DNA"/>
</dbReference>
<name>A0ABQ1DWF9_9FIRM</name>
<keyword evidence="1" id="KW-0472">Membrane</keyword>
<proteinExistence type="predicted"/>